<dbReference type="Gene3D" id="3.40.120.10">
    <property type="entry name" value="Alpha-D-Glucose-1,6-Bisphosphate, subunit A, domain 3"/>
    <property type="match status" value="2"/>
</dbReference>
<evidence type="ECO:0000256" key="1">
    <source>
        <dbReference type="ARBA" id="ARBA00010231"/>
    </source>
</evidence>
<evidence type="ECO:0000259" key="6">
    <source>
        <dbReference type="Pfam" id="PF02879"/>
    </source>
</evidence>
<keyword evidence="4 7" id="KW-0413">Isomerase</keyword>
<evidence type="ECO:0000313" key="8">
    <source>
        <dbReference type="Proteomes" id="UP000054498"/>
    </source>
</evidence>
<dbReference type="GO" id="GO:0006166">
    <property type="term" value="P:purine ribonucleoside salvage"/>
    <property type="evidence" value="ECO:0007669"/>
    <property type="project" value="TreeGrafter"/>
</dbReference>
<dbReference type="GO" id="GO:0046872">
    <property type="term" value="F:metal ion binding"/>
    <property type="evidence" value="ECO:0007669"/>
    <property type="project" value="UniProtKB-KW"/>
</dbReference>
<dbReference type="InterPro" id="IPR005845">
    <property type="entry name" value="A-D-PHexomutase_a/b/a-II"/>
</dbReference>
<evidence type="ECO:0000259" key="5">
    <source>
        <dbReference type="Pfam" id="PF02878"/>
    </source>
</evidence>
<dbReference type="GO" id="GO:0004614">
    <property type="term" value="F:phosphoglucomutase activity"/>
    <property type="evidence" value="ECO:0007669"/>
    <property type="project" value="UniProtKB-EC"/>
</dbReference>
<dbReference type="RefSeq" id="XP_013904716.1">
    <property type="nucleotide sequence ID" value="XM_014049262.1"/>
</dbReference>
<sequence length="339" mass="35947">MCGLWNKQQGGVRRSMHVRGWLDKIWVAGTAGLRGKMGPGFSRMNLVTVQQSTQGLCRYLQETNPQLLKAGGIVLGHDARHNSRGFAEVATKVFLSQGVPVKLFSKITPTPFVAFGTRHLGAAAGVMVTASHNTKEYNGYKVYWANGCQIIPPLDAGIAAAIEANLDLWDLSKVDLSEAARSGLLSDPLEPVSEAYFRALEDNVRFCSAEENGASKPVVYTPLHGVGLESVQRAFKVFGLPQPVVVEAQAVPDPEFSTLGDNPPNPEEGRGVWSMAYAAAAAAGAGVVVANDPDADRLAAAEAEGEGYSSFSGNDIGLLLADCLALQPLRLSTSPPLST</sequence>
<dbReference type="GO" id="GO:0005975">
    <property type="term" value="P:carbohydrate metabolic process"/>
    <property type="evidence" value="ECO:0007669"/>
    <property type="project" value="InterPro"/>
</dbReference>
<dbReference type="GeneID" id="25735137"/>
<dbReference type="SUPFAM" id="SSF53738">
    <property type="entry name" value="Phosphoglucomutase, first 3 domains"/>
    <property type="match status" value="2"/>
</dbReference>
<keyword evidence="3" id="KW-0460">Magnesium</keyword>
<feature type="domain" description="Alpha-D-phosphohexomutase alpha/beta/alpha" evidence="5">
    <location>
        <begin position="29"/>
        <end position="165"/>
    </location>
</feature>
<dbReference type="AlphaFoldDB" id="A0A0D2MZJ0"/>
<keyword evidence="2" id="KW-0479">Metal-binding</keyword>
<keyword evidence="8" id="KW-1185">Reference proteome</keyword>
<protein>
    <submittedName>
        <fullName evidence="7">Phosphoglucomutase 2</fullName>
        <ecNumber evidence="7">5.4.2.2</ecNumber>
    </submittedName>
</protein>
<dbReference type="OrthoDB" id="8300170at2759"/>
<proteinExistence type="inferred from homology"/>
<dbReference type="GO" id="GO:0008973">
    <property type="term" value="F:phosphopentomutase activity"/>
    <property type="evidence" value="ECO:0007669"/>
    <property type="project" value="TreeGrafter"/>
</dbReference>
<evidence type="ECO:0000256" key="3">
    <source>
        <dbReference type="ARBA" id="ARBA00022842"/>
    </source>
</evidence>
<comment type="similarity">
    <text evidence="1">Belongs to the phosphohexose mutase family.</text>
</comment>
<evidence type="ECO:0000256" key="2">
    <source>
        <dbReference type="ARBA" id="ARBA00022723"/>
    </source>
</evidence>
<dbReference type="InterPro" id="IPR016055">
    <property type="entry name" value="A-D-PHexomutase_a/b/a-I/II/III"/>
</dbReference>
<name>A0A0D2MZJ0_9CHLO</name>
<dbReference type="STRING" id="145388.A0A0D2MZJ0"/>
<dbReference type="KEGG" id="mng:MNEG_2259"/>
<evidence type="ECO:0000313" key="7">
    <source>
        <dbReference type="EMBL" id="KIZ05697.1"/>
    </source>
</evidence>
<dbReference type="Pfam" id="PF02879">
    <property type="entry name" value="PGM_PMM_II"/>
    <property type="match status" value="1"/>
</dbReference>
<dbReference type="InterPro" id="IPR005844">
    <property type="entry name" value="A-D-PHexomutase_a/b/a-I"/>
</dbReference>
<dbReference type="Pfam" id="PF02878">
    <property type="entry name" value="PGM_PMM_I"/>
    <property type="match status" value="1"/>
</dbReference>
<organism evidence="7 8">
    <name type="scientific">Monoraphidium neglectum</name>
    <dbReference type="NCBI Taxonomy" id="145388"/>
    <lineage>
        <taxon>Eukaryota</taxon>
        <taxon>Viridiplantae</taxon>
        <taxon>Chlorophyta</taxon>
        <taxon>core chlorophytes</taxon>
        <taxon>Chlorophyceae</taxon>
        <taxon>CS clade</taxon>
        <taxon>Sphaeropleales</taxon>
        <taxon>Selenastraceae</taxon>
        <taxon>Monoraphidium</taxon>
    </lineage>
</organism>
<dbReference type="Proteomes" id="UP000054498">
    <property type="component" value="Unassembled WGS sequence"/>
</dbReference>
<accession>A0A0D2MZJ0</accession>
<reference evidence="7 8" key="1">
    <citation type="journal article" date="2013" name="BMC Genomics">
        <title>Reconstruction of the lipid metabolism for the microalga Monoraphidium neglectum from its genome sequence reveals characteristics suitable for biofuel production.</title>
        <authorList>
            <person name="Bogen C."/>
            <person name="Al-Dilaimi A."/>
            <person name="Albersmeier A."/>
            <person name="Wichmann J."/>
            <person name="Grundmann M."/>
            <person name="Rupp O."/>
            <person name="Lauersen K.J."/>
            <person name="Blifernez-Klassen O."/>
            <person name="Kalinowski J."/>
            <person name="Goesmann A."/>
            <person name="Mussgnug J.H."/>
            <person name="Kruse O."/>
        </authorList>
    </citation>
    <scope>NUCLEOTIDE SEQUENCE [LARGE SCALE GENOMIC DNA]</scope>
    <source>
        <strain evidence="7 8">SAG 48.87</strain>
    </source>
</reference>
<dbReference type="GO" id="GO:0005634">
    <property type="term" value="C:nucleus"/>
    <property type="evidence" value="ECO:0007669"/>
    <property type="project" value="TreeGrafter"/>
</dbReference>
<feature type="domain" description="Alpha-D-phosphohexomutase alpha/beta/alpha" evidence="6">
    <location>
        <begin position="195"/>
        <end position="305"/>
    </location>
</feature>
<gene>
    <name evidence="7" type="ORF">MNEG_2259</name>
</gene>
<dbReference type="PANTHER" id="PTHR45745:SF1">
    <property type="entry name" value="PHOSPHOGLUCOMUTASE 2B-RELATED"/>
    <property type="match status" value="1"/>
</dbReference>
<dbReference type="EMBL" id="KK100468">
    <property type="protein sequence ID" value="KIZ05697.1"/>
    <property type="molecule type" value="Genomic_DNA"/>
</dbReference>
<dbReference type="PANTHER" id="PTHR45745">
    <property type="entry name" value="PHOSPHOMANNOMUTASE 45A"/>
    <property type="match status" value="1"/>
</dbReference>
<evidence type="ECO:0000256" key="4">
    <source>
        <dbReference type="ARBA" id="ARBA00023235"/>
    </source>
</evidence>
<dbReference type="EC" id="5.4.2.2" evidence="7"/>